<dbReference type="AlphaFoldDB" id="A0A7W2EPA5"/>
<reference evidence="2 3" key="1">
    <citation type="submission" date="2020-07" db="EMBL/GenBank/DDBJ databases">
        <title>Novel species isolated from subtropical streams in China.</title>
        <authorList>
            <person name="Lu H."/>
        </authorList>
    </citation>
    <scope>NUCLEOTIDE SEQUENCE [LARGE SCALE GENOMIC DNA]</scope>
    <source>
        <strain evidence="2 3">LX20W</strain>
    </source>
</reference>
<name>A0A7W2EPA5_9BURK</name>
<dbReference type="RefSeq" id="WP_182160055.1">
    <property type="nucleotide sequence ID" value="NZ_JACEZT010000001.1"/>
</dbReference>
<gene>
    <name evidence="2" type="ORF">H3H37_03020</name>
</gene>
<dbReference type="Proteomes" id="UP000534388">
    <property type="component" value="Unassembled WGS sequence"/>
</dbReference>
<evidence type="ECO:0008006" key="4">
    <source>
        <dbReference type="Google" id="ProtNLM"/>
    </source>
</evidence>
<dbReference type="EMBL" id="JACEZT010000001">
    <property type="protein sequence ID" value="MBA5636020.1"/>
    <property type="molecule type" value="Genomic_DNA"/>
</dbReference>
<sequence length="300" mass="32366">MKPLRLSLPSTLLRLMLACSLAATLGGCASSTARMAQVRDLAAESSKLGAWHDLTERYRDTYAREQPYLSPEADARERAQDAGRHAASADFARIGRGVQLYMQTLGTLAGDNQYDLEDQVKSAGSAIKAWPDSGLDDRHVNAYAGLTRLLAHALGSRYQERAVRELVQAGDAPLQELLDAMRILLRTYKGSNDNEQAIVTGLLEVNIPYRNTPDQRLLATLAKVQLRALRSEYQLIDRRLALAARNLDAIAAGHKTLLAQLAQAESGDNGGDGDSLVRASAAVRASQQPAAGPLPAMLAP</sequence>
<feature type="chain" id="PRO_5031373577" description="Lipoprotein" evidence="1">
    <location>
        <begin position="23"/>
        <end position="300"/>
    </location>
</feature>
<dbReference type="PROSITE" id="PS51257">
    <property type="entry name" value="PROKAR_LIPOPROTEIN"/>
    <property type="match status" value="1"/>
</dbReference>
<protein>
    <recommendedName>
        <fullName evidence="4">Lipoprotein</fullName>
    </recommendedName>
</protein>
<comment type="caution">
    <text evidence="2">The sequence shown here is derived from an EMBL/GenBank/DDBJ whole genome shotgun (WGS) entry which is preliminary data.</text>
</comment>
<evidence type="ECO:0000313" key="2">
    <source>
        <dbReference type="EMBL" id="MBA5636020.1"/>
    </source>
</evidence>
<accession>A0A7W2EPA5</accession>
<proteinExistence type="predicted"/>
<organism evidence="2 3">
    <name type="scientific">Rugamonas brunnea</name>
    <dbReference type="NCBI Taxonomy" id="2758569"/>
    <lineage>
        <taxon>Bacteria</taxon>
        <taxon>Pseudomonadati</taxon>
        <taxon>Pseudomonadota</taxon>
        <taxon>Betaproteobacteria</taxon>
        <taxon>Burkholderiales</taxon>
        <taxon>Oxalobacteraceae</taxon>
        <taxon>Telluria group</taxon>
        <taxon>Rugamonas</taxon>
    </lineage>
</organism>
<keyword evidence="1" id="KW-0732">Signal</keyword>
<evidence type="ECO:0000256" key="1">
    <source>
        <dbReference type="SAM" id="SignalP"/>
    </source>
</evidence>
<keyword evidence="3" id="KW-1185">Reference proteome</keyword>
<evidence type="ECO:0000313" key="3">
    <source>
        <dbReference type="Proteomes" id="UP000534388"/>
    </source>
</evidence>
<feature type="signal peptide" evidence="1">
    <location>
        <begin position="1"/>
        <end position="22"/>
    </location>
</feature>